<dbReference type="InterPro" id="IPR006593">
    <property type="entry name" value="Cyt_b561/ferric_Rdtase_TM"/>
</dbReference>
<feature type="transmembrane region" description="Helical" evidence="7">
    <location>
        <begin position="63"/>
        <end position="87"/>
    </location>
</feature>
<dbReference type="AlphaFoldDB" id="A0A090YRG5"/>
<evidence type="ECO:0000256" key="2">
    <source>
        <dbReference type="ARBA" id="ARBA00022448"/>
    </source>
</evidence>
<feature type="transmembrane region" description="Helical" evidence="7">
    <location>
        <begin position="99"/>
        <end position="120"/>
    </location>
</feature>
<feature type="transmembrane region" description="Helical" evidence="7">
    <location>
        <begin position="31"/>
        <end position="51"/>
    </location>
</feature>
<evidence type="ECO:0000256" key="3">
    <source>
        <dbReference type="ARBA" id="ARBA00022692"/>
    </source>
</evidence>
<sequence length="124" mass="14016">MLASAITFITAALIFYTIGVWSEKFQKTLKLWHVIIFWLGLACDTIGTTLMEKMAEAGSLFSFHGITGLSAILLMLFHAVWATIVLIKKDTKMMTTFHTLSVIVWFIWLIPYISGLIYGMTNSF</sequence>
<keyword evidence="2" id="KW-0813">Transport</keyword>
<reference evidence="9 11" key="1">
    <citation type="submission" date="2014-04" db="EMBL/GenBank/DDBJ databases">
        <authorList>
            <person name="Bishop-Lilly K.A."/>
            <person name="Broomall S.M."/>
            <person name="Chain P.S."/>
            <person name="Chertkov O."/>
            <person name="Coyne S.R."/>
            <person name="Daligault H.E."/>
            <person name="Davenport K.W."/>
            <person name="Erkkila T."/>
            <person name="Frey K.G."/>
            <person name="Gibbons H.S."/>
            <person name="Gu W."/>
            <person name="Jaissle J."/>
            <person name="Johnson S.L."/>
            <person name="Koroleva G.I."/>
            <person name="Ladner J.T."/>
            <person name="Lo C.-C."/>
            <person name="Minogue T.D."/>
            <person name="Munk C."/>
            <person name="Palacios G.F."/>
            <person name="Redden C.L."/>
            <person name="Rosenzweig C.N."/>
            <person name="Scholz M.B."/>
            <person name="Teshima H."/>
            <person name="Xu Y."/>
        </authorList>
    </citation>
    <scope>NUCLEOTIDE SEQUENCE [LARGE SCALE GENOMIC DNA]</scope>
    <source>
        <strain evidence="9 11">BHP</strain>
    </source>
</reference>
<keyword evidence="4" id="KW-0249">Electron transport</keyword>
<keyword evidence="5 7" id="KW-1133">Transmembrane helix</keyword>
<dbReference type="NCBIfam" id="TIGR03987">
    <property type="entry name" value="HsmA family protein"/>
    <property type="match status" value="1"/>
</dbReference>
<feature type="transmembrane region" description="Helical" evidence="7">
    <location>
        <begin position="6"/>
        <end position="22"/>
    </location>
</feature>
<evidence type="ECO:0000313" key="11">
    <source>
        <dbReference type="Proteomes" id="UP000029389"/>
    </source>
</evidence>
<keyword evidence="3 7" id="KW-0812">Transmembrane</keyword>
<dbReference type="PATRIC" id="fig|1405.8.peg.299"/>
<organism evidence="9 11">
    <name type="scientific">Bacillus clarus</name>
    <dbReference type="NCBI Taxonomy" id="2338372"/>
    <lineage>
        <taxon>Bacteria</taxon>
        <taxon>Bacillati</taxon>
        <taxon>Bacillota</taxon>
        <taxon>Bacilli</taxon>
        <taxon>Bacillales</taxon>
        <taxon>Bacillaceae</taxon>
        <taxon>Bacillus</taxon>
        <taxon>Bacillus cereus group</taxon>
    </lineage>
</organism>
<dbReference type="EMBL" id="JMQC01000008">
    <property type="protein sequence ID" value="KFN01434.1"/>
    <property type="molecule type" value="Genomic_DNA"/>
</dbReference>
<dbReference type="Proteomes" id="UP000029389">
    <property type="component" value="Unassembled WGS sequence"/>
</dbReference>
<comment type="subcellular location">
    <subcellularLocation>
        <location evidence="1">Membrane</location>
    </subcellularLocation>
</comment>
<feature type="domain" description="Cytochrome b561" evidence="8">
    <location>
        <begin position="1"/>
        <end position="107"/>
    </location>
</feature>
<evidence type="ECO:0000256" key="7">
    <source>
        <dbReference type="SAM" id="Phobius"/>
    </source>
</evidence>
<evidence type="ECO:0000256" key="5">
    <source>
        <dbReference type="ARBA" id="ARBA00022989"/>
    </source>
</evidence>
<dbReference type="Pfam" id="PF03188">
    <property type="entry name" value="Cytochrom_B561"/>
    <property type="match status" value="1"/>
</dbReference>
<keyword evidence="12" id="KW-1185">Reference proteome</keyword>
<evidence type="ECO:0000313" key="10">
    <source>
        <dbReference type="EMBL" id="RFT63586.1"/>
    </source>
</evidence>
<evidence type="ECO:0000259" key="8">
    <source>
        <dbReference type="Pfam" id="PF03188"/>
    </source>
</evidence>
<reference evidence="10 12" key="2">
    <citation type="submission" date="2018-08" db="EMBL/GenBank/DDBJ databases">
        <title>Bacillus clarus sp. nov. strain PS00077A.</title>
        <authorList>
            <person name="Mendez Acevedo M."/>
            <person name="Carroll L."/>
            <person name="Mukherjee M."/>
            <person name="Wiedmann M."/>
            <person name="Kovac J."/>
        </authorList>
    </citation>
    <scope>NUCLEOTIDE SEQUENCE [LARGE SCALE GENOMIC DNA]</scope>
    <source>
        <strain evidence="10 12">PS00077A</strain>
    </source>
</reference>
<dbReference type="EMBL" id="QVOD01000044">
    <property type="protein sequence ID" value="RFT63586.1"/>
    <property type="molecule type" value="Genomic_DNA"/>
</dbReference>
<keyword evidence="6 7" id="KW-0472">Membrane</keyword>
<accession>A0A090YRG5</accession>
<dbReference type="Proteomes" id="UP000264294">
    <property type="component" value="Unassembled WGS sequence"/>
</dbReference>
<evidence type="ECO:0000313" key="12">
    <source>
        <dbReference type="Proteomes" id="UP000264294"/>
    </source>
</evidence>
<proteinExistence type="predicted"/>
<dbReference type="InterPro" id="IPR023813">
    <property type="entry name" value="HsmA-like"/>
</dbReference>
<dbReference type="RefSeq" id="WP_042978854.1">
    <property type="nucleotide sequence ID" value="NZ_JMQC01000008.1"/>
</dbReference>
<evidence type="ECO:0000313" key="9">
    <source>
        <dbReference type="EMBL" id="KFN01434.1"/>
    </source>
</evidence>
<name>A0A090YRG5_9BACI</name>
<evidence type="ECO:0000256" key="6">
    <source>
        <dbReference type="ARBA" id="ARBA00023136"/>
    </source>
</evidence>
<dbReference type="GO" id="GO:0016020">
    <property type="term" value="C:membrane"/>
    <property type="evidence" value="ECO:0007669"/>
    <property type="project" value="UniProtKB-SubCell"/>
</dbReference>
<comment type="caution">
    <text evidence="9">The sequence shown here is derived from an EMBL/GenBank/DDBJ whole genome shotgun (WGS) entry which is preliminary data.</text>
</comment>
<dbReference type="eggNOG" id="ENOG5032TIN">
    <property type="taxonomic scope" value="Bacteria"/>
</dbReference>
<evidence type="ECO:0000256" key="1">
    <source>
        <dbReference type="ARBA" id="ARBA00004370"/>
    </source>
</evidence>
<evidence type="ECO:0000256" key="4">
    <source>
        <dbReference type="ARBA" id="ARBA00022982"/>
    </source>
</evidence>
<protein>
    <submittedName>
        <fullName evidence="9">Eukaryotic cytochrome b561 family protein</fullName>
    </submittedName>
    <submittedName>
        <fullName evidence="10">TIGR03987 family protein</fullName>
    </submittedName>
</protein>
<gene>
    <name evidence="10" type="ORF">D0U04_24280</name>
    <name evidence="9" type="ORF">DJ93_137</name>
</gene>